<evidence type="ECO:0000313" key="12">
    <source>
        <dbReference type="Proteomes" id="UP000246702"/>
    </source>
</evidence>
<dbReference type="GO" id="GO:0016887">
    <property type="term" value="F:ATP hydrolysis activity"/>
    <property type="evidence" value="ECO:0007669"/>
    <property type="project" value="InterPro"/>
</dbReference>
<dbReference type="GO" id="GO:0016020">
    <property type="term" value="C:membrane"/>
    <property type="evidence" value="ECO:0007669"/>
    <property type="project" value="UniProtKB-SubCell"/>
</dbReference>
<dbReference type="CDD" id="cd18580">
    <property type="entry name" value="ABC_6TM_ABCC_D2"/>
    <property type="match status" value="1"/>
</dbReference>
<evidence type="ECO:0000259" key="9">
    <source>
        <dbReference type="PROSITE" id="PS50893"/>
    </source>
</evidence>
<name>A0A317W315_9EURO</name>
<keyword evidence="12" id="KW-1185">Reference proteome</keyword>
<dbReference type="InterPro" id="IPR027417">
    <property type="entry name" value="P-loop_NTPase"/>
</dbReference>
<feature type="transmembrane region" description="Helical" evidence="8">
    <location>
        <begin position="141"/>
        <end position="164"/>
    </location>
</feature>
<dbReference type="STRING" id="1450535.A0A317W315"/>
<keyword evidence="11" id="KW-0378">Hydrolase</keyword>
<dbReference type="GeneID" id="37118018"/>
<dbReference type="Pfam" id="PF00664">
    <property type="entry name" value="ABC_membrane"/>
    <property type="match status" value="1"/>
</dbReference>
<evidence type="ECO:0000256" key="1">
    <source>
        <dbReference type="ARBA" id="ARBA00004141"/>
    </source>
</evidence>
<dbReference type="Gene3D" id="3.40.50.300">
    <property type="entry name" value="P-loop containing nucleotide triphosphate hydrolases"/>
    <property type="match status" value="1"/>
</dbReference>
<evidence type="ECO:0000313" key="11">
    <source>
        <dbReference type="EMBL" id="PWY78580.1"/>
    </source>
</evidence>
<evidence type="ECO:0000256" key="8">
    <source>
        <dbReference type="SAM" id="Phobius"/>
    </source>
</evidence>
<accession>A0A317W315</accession>
<dbReference type="EMBL" id="MSFK01000024">
    <property type="protein sequence ID" value="PWY78580.1"/>
    <property type="molecule type" value="Genomic_DNA"/>
</dbReference>
<reference evidence="11 12" key="1">
    <citation type="submission" date="2016-12" db="EMBL/GenBank/DDBJ databases">
        <title>The genomes of Aspergillus section Nigri reveals drivers in fungal speciation.</title>
        <authorList>
            <consortium name="DOE Joint Genome Institute"/>
            <person name="Vesth T.C."/>
            <person name="Nybo J."/>
            <person name="Theobald S."/>
            <person name="Brandl J."/>
            <person name="Frisvad J.C."/>
            <person name="Nielsen K.F."/>
            <person name="Lyhne E.K."/>
            <person name="Kogle M.E."/>
            <person name="Kuo A."/>
            <person name="Riley R."/>
            <person name="Clum A."/>
            <person name="Nolan M."/>
            <person name="Lipzen A."/>
            <person name="Salamov A."/>
            <person name="Henrissat B."/>
            <person name="Wiebenga A."/>
            <person name="De Vries R.P."/>
            <person name="Grigoriev I.V."/>
            <person name="Mortensen U.H."/>
            <person name="Andersen M.R."/>
            <person name="Baker S.E."/>
        </authorList>
    </citation>
    <scope>NUCLEOTIDE SEQUENCE [LARGE SCALE GENOMIC DNA]</scope>
    <source>
        <strain evidence="11 12">CBS 115572</strain>
    </source>
</reference>
<dbReference type="SUPFAM" id="SSF52540">
    <property type="entry name" value="P-loop containing nucleoside triphosphate hydrolases"/>
    <property type="match status" value="1"/>
</dbReference>
<dbReference type="OrthoDB" id="6500128at2759"/>
<keyword evidence="7 8" id="KW-0472">Membrane</keyword>
<keyword evidence="4" id="KW-0547">Nucleotide-binding</keyword>
<dbReference type="Pfam" id="PF00005">
    <property type="entry name" value="ABC_tran"/>
    <property type="match status" value="1"/>
</dbReference>
<dbReference type="InterPro" id="IPR003439">
    <property type="entry name" value="ABC_transporter-like_ATP-bd"/>
</dbReference>
<dbReference type="InterPro" id="IPR003593">
    <property type="entry name" value="AAA+_ATPase"/>
</dbReference>
<dbReference type="InterPro" id="IPR036640">
    <property type="entry name" value="ABC1_TM_sf"/>
</dbReference>
<dbReference type="InterPro" id="IPR011527">
    <property type="entry name" value="ABC1_TM_dom"/>
</dbReference>
<evidence type="ECO:0000256" key="3">
    <source>
        <dbReference type="ARBA" id="ARBA00022692"/>
    </source>
</evidence>
<proteinExistence type="predicted"/>
<keyword evidence="6 8" id="KW-1133">Transmembrane helix</keyword>
<evidence type="ECO:0000256" key="5">
    <source>
        <dbReference type="ARBA" id="ARBA00022840"/>
    </source>
</evidence>
<dbReference type="AlphaFoldDB" id="A0A317W315"/>
<dbReference type="RefSeq" id="XP_025464889.1">
    <property type="nucleotide sequence ID" value="XM_025615875.1"/>
</dbReference>
<evidence type="ECO:0000259" key="10">
    <source>
        <dbReference type="PROSITE" id="PS50929"/>
    </source>
</evidence>
<dbReference type="InterPro" id="IPR044726">
    <property type="entry name" value="ABCC_6TM_D2"/>
</dbReference>
<comment type="subcellular location">
    <subcellularLocation>
        <location evidence="1">Membrane</location>
        <topology evidence="1">Multi-pass membrane protein</topology>
    </subcellularLocation>
</comment>
<keyword evidence="3 8" id="KW-0812">Transmembrane</keyword>
<dbReference type="GO" id="GO:0140359">
    <property type="term" value="F:ABC-type transporter activity"/>
    <property type="evidence" value="ECO:0007669"/>
    <property type="project" value="InterPro"/>
</dbReference>
<protein>
    <submittedName>
        <fullName evidence="11">P-loop containing nucleoside triphosphate hydrolase protein</fullName>
    </submittedName>
</protein>
<keyword evidence="5" id="KW-0067">ATP-binding</keyword>
<keyword evidence="2" id="KW-0813">Transport</keyword>
<dbReference type="Gene3D" id="1.20.1560.10">
    <property type="entry name" value="ABC transporter type 1, transmembrane domain"/>
    <property type="match status" value="1"/>
</dbReference>
<dbReference type="PANTHER" id="PTHR24223">
    <property type="entry name" value="ATP-BINDING CASSETTE SUB-FAMILY C"/>
    <property type="match status" value="1"/>
</dbReference>
<sequence>MACMSPAIVAATCAITTYKLSQYVGQSQKAWLKSVQQQLSALGTLAQVIIIASSFPYIFIAFPILFLLVIAIQRFYLRTSRQVRAMDIEAKSPLLTHFLETITGLHTIRAYSWQHQSQTSYHTLLSASQRPYYQRFMVQRWLNLVLDMVSAGIAILIVGLALNFQTRSTLVGLALVNIISLNETLQLLILQWASSTTPNGTITYQNLTAHHHPTSPPALKFITLSIPPGTKVGICGRTGSGKDTLISALFQMVSITNGSITLNGMDISSLEAETLHSKLNLIGIAQQTYLMPGISLRENLLLGCEPEEVVNDTLLIATLQRFHLWEVVSEKGGLDAIIDDEVMLSAGQMQLFSCARAAVLRSRRGGGKGVVVLDEPASNLSPEMGELIQRTVMEEFREWTVIVVMHQVERMVGMDLVVVLDGGRVVEVGRPGELLMREEEERGAFRGLLDVRRGRE</sequence>
<evidence type="ECO:0000256" key="6">
    <source>
        <dbReference type="ARBA" id="ARBA00022989"/>
    </source>
</evidence>
<comment type="caution">
    <text evidence="11">The sequence shown here is derived from an EMBL/GenBank/DDBJ whole genome shotgun (WGS) entry which is preliminary data.</text>
</comment>
<feature type="transmembrane region" description="Helical" evidence="8">
    <location>
        <begin position="45"/>
        <end position="72"/>
    </location>
</feature>
<evidence type="ECO:0000256" key="4">
    <source>
        <dbReference type="ARBA" id="ARBA00022741"/>
    </source>
</evidence>
<feature type="domain" description="ABC transporter" evidence="9">
    <location>
        <begin position="202"/>
        <end position="447"/>
    </location>
</feature>
<dbReference type="SUPFAM" id="SSF90123">
    <property type="entry name" value="ABC transporter transmembrane region"/>
    <property type="match status" value="1"/>
</dbReference>
<dbReference type="InterPro" id="IPR050173">
    <property type="entry name" value="ABC_transporter_C-like"/>
</dbReference>
<dbReference type="PROSITE" id="PS50893">
    <property type="entry name" value="ABC_TRANSPORTER_2"/>
    <property type="match status" value="1"/>
</dbReference>
<dbReference type="GO" id="GO:0005524">
    <property type="term" value="F:ATP binding"/>
    <property type="evidence" value="ECO:0007669"/>
    <property type="project" value="UniProtKB-KW"/>
</dbReference>
<dbReference type="SMART" id="SM00382">
    <property type="entry name" value="AAA"/>
    <property type="match status" value="1"/>
</dbReference>
<dbReference type="PANTHER" id="PTHR24223:SF399">
    <property type="entry name" value="ABC TRANSPORTER ATNG"/>
    <property type="match status" value="1"/>
</dbReference>
<dbReference type="PROSITE" id="PS50929">
    <property type="entry name" value="ABC_TM1F"/>
    <property type="match status" value="1"/>
</dbReference>
<dbReference type="Proteomes" id="UP000246702">
    <property type="component" value="Unassembled WGS sequence"/>
</dbReference>
<organism evidence="11 12">
    <name type="scientific">Aspergillus sclerotioniger CBS 115572</name>
    <dbReference type="NCBI Taxonomy" id="1450535"/>
    <lineage>
        <taxon>Eukaryota</taxon>
        <taxon>Fungi</taxon>
        <taxon>Dikarya</taxon>
        <taxon>Ascomycota</taxon>
        <taxon>Pezizomycotina</taxon>
        <taxon>Eurotiomycetes</taxon>
        <taxon>Eurotiomycetidae</taxon>
        <taxon>Eurotiales</taxon>
        <taxon>Aspergillaceae</taxon>
        <taxon>Aspergillus</taxon>
        <taxon>Aspergillus subgen. Circumdati</taxon>
    </lineage>
</organism>
<gene>
    <name evidence="11" type="ORF">BO94DRAFT_588293</name>
</gene>
<evidence type="ECO:0000256" key="7">
    <source>
        <dbReference type="ARBA" id="ARBA00023136"/>
    </source>
</evidence>
<feature type="domain" description="ABC transmembrane type-1" evidence="10">
    <location>
        <begin position="48"/>
        <end position="197"/>
    </location>
</feature>
<evidence type="ECO:0000256" key="2">
    <source>
        <dbReference type="ARBA" id="ARBA00022448"/>
    </source>
</evidence>